<dbReference type="PROSITE" id="PS51257">
    <property type="entry name" value="PROKAR_LIPOPROTEIN"/>
    <property type="match status" value="1"/>
</dbReference>
<dbReference type="SUPFAM" id="SSF103088">
    <property type="entry name" value="OmpA-like"/>
    <property type="match status" value="1"/>
</dbReference>
<dbReference type="InterPro" id="IPR006664">
    <property type="entry name" value="OMP_bac"/>
</dbReference>
<feature type="domain" description="OmpA-like" evidence="5">
    <location>
        <begin position="170"/>
        <end position="284"/>
    </location>
</feature>
<accession>A0A1K1M2Y3</accession>
<keyword evidence="3" id="KW-0998">Cell outer membrane</keyword>
<proteinExistence type="predicted"/>
<dbReference type="OrthoDB" id="9763897at2"/>
<reference evidence="6 7" key="1">
    <citation type="submission" date="2016-11" db="EMBL/GenBank/DDBJ databases">
        <authorList>
            <person name="Jaros S."/>
            <person name="Januszkiewicz K."/>
            <person name="Wedrychowicz H."/>
        </authorList>
    </citation>
    <scope>NUCLEOTIDE SEQUENCE [LARGE SCALE GENOMIC DNA]</scope>
    <source>
        <strain evidence="6 7">CGMCC 1.12145</strain>
    </source>
</reference>
<evidence type="ECO:0000256" key="2">
    <source>
        <dbReference type="ARBA" id="ARBA00023136"/>
    </source>
</evidence>
<dbReference type="PANTHER" id="PTHR30329:SF21">
    <property type="entry name" value="LIPOPROTEIN YIAD-RELATED"/>
    <property type="match status" value="1"/>
</dbReference>
<dbReference type="CDD" id="cd07185">
    <property type="entry name" value="OmpA_C-like"/>
    <property type="match status" value="1"/>
</dbReference>
<dbReference type="InterPro" id="IPR050330">
    <property type="entry name" value="Bact_OuterMem_StrucFunc"/>
</dbReference>
<evidence type="ECO:0000259" key="5">
    <source>
        <dbReference type="PROSITE" id="PS51123"/>
    </source>
</evidence>
<dbReference type="PANTHER" id="PTHR30329">
    <property type="entry name" value="STATOR ELEMENT OF FLAGELLAR MOTOR COMPLEX"/>
    <property type="match status" value="1"/>
</dbReference>
<evidence type="ECO:0000313" key="6">
    <source>
        <dbReference type="EMBL" id="SFW17439.1"/>
    </source>
</evidence>
<evidence type="ECO:0000256" key="4">
    <source>
        <dbReference type="PROSITE-ProRule" id="PRU00473"/>
    </source>
</evidence>
<gene>
    <name evidence="6" type="ORF">SAMN02927921_00337</name>
</gene>
<dbReference type="STRING" id="1150368.SAMN02927921_00337"/>
<dbReference type="Pfam" id="PF00691">
    <property type="entry name" value="OmpA"/>
    <property type="match status" value="1"/>
</dbReference>
<dbReference type="InterPro" id="IPR006665">
    <property type="entry name" value="OmpA-like"/>
</dbReference>
<dbReference type="RefSeq" id="WP_072315604.1">
    <property type="nucleotide sequence ID" value="NZ_FPJE01000002.1"/>
</dbReference>
<dbReference type="GO" id="GO:0009279">
    <property type="term" value="C:cell outer membrane"/>
    <property type="evidence" value="ECO:0007669"/>
    <property type="project" value="UniProtKB-SubCell"/>
</dbReference>
<protein>
    <submittedName>
        <fullName evidence="6">OmpA family protein</fullName>
    </submittedName>
</protein>
<comment type="subcellular location">
    <subcellularLocation>
        <location evidence="1">Cell outer membrane</location>
    </subcellularLocation>
</comment>
<evidence type="ECO:0000256" key="1">
    <source>
        <dbReference type="ARBA" id="ARBA00004442"/>
    </source>
</evidence>
<keyword evidence="2 4" id="KW-0472">Membrane</keyword>
<dbReference type="Gene3D" id="3.30.1330.60">
    <property type="entry name" value="OmpA-like domain"/>
    <property type="match status" value="1"/>
</dbReference>
<dbReference type="PRINTS" id="PR01021">
    <property type="entry name" value="OMPADOMAIN"/>
</dbReference>
<dbReference type="EMBL" id="FPJE01000002">
    <property type="protein sequence ID" value="SFW17439.1"/>
    <property type="molecule type" value="Genomic_DNA"/>
</dbReference>
<dbReference type="InterPro" id="IPR036737">
    <property type="entry name" value="OmpA-like_sf"/>
</dbReference>
<dbReference type="Proteomes" id="UP000182248">
    <property type="component" value="Unassembled WGS sequence"/>
</dbReference>
<sequence>MKNFILAFIFFLGWFVFGTWIYSCHIKGLCVDTAADKTSSPVTADTLSDAEKKLIFSPQLLKDIAITAGTDSVLFFGKALNLEKRVFDFLNDNQDQELYITGLHNHGEKNSLGEARAKRAKVRFTTYGINPDRISVTSARKDFKFDNNNRYRGGIRMEYRELTEDRNASIEEGISNKILYSNFGSEKFQPDNTLQAYARELKRYLDKYPDKNILVTGHTDNVGTDEANNWVGLQRARSVMDYLVSAGIPESQIEALSEGSHQPLESNSTIEGRRKNRRIEIKVN</sequence>
<dbReference type="PROSITE" id="PS51123">
    <property type="entry name" value="OMPA_2"/>
    <property type="match status" value="1"/>
</dbReference>
<organism evidence="6 7">
    <name type="scientific">Sinomicrobium oceani</name>
    <dbReference type="NCBI Taxonomy" id="1150368"/>
    <lineage>
        <taxon>Bacteria</taxon>
        <taxon>Pseudomonadati</taxon>
        <taxon>Bacteroidota</taxon>
        <taxon>Flavobacteriia</taxon>
        <taxon>Flavobacteriales</taxon>
        <taxon>Flavobacteriaceae</taxon>
        <taxon>Sinomicrobium</taxon>
    </lineage>
</organism>
<keyword evidence="7" id="KW-1185">Reference proteome</keyword>
<name>A0A1K1M2Y3_9FLAO</name>
<evidence type="ECO:0000313" key="7">
    <source>
        <dbReference type="Proteomes" id="UP000182248"/>
    </source>
</evidence>
<evidence type="ECO:0000256" key="3">
    <source>
        <dbReference type="ARBA" id="ARBA00023237"/>
    </source>
</evidence>
<dbReference type="AlphaFoldDB" id="A0A1K1M2Y3"/>